<sequence length="178" mass="21289">MNLKAYNPGNFFKHTFCAFQKQELNDLASLEVHFKSKTGSQYVYNAQGVYRYSNHWGRVANCRWKLLSKEKLKSQDYYVGYARWTDFYPLNEAEKQFYISVDFKQKTTDFHHKATNDRAFLFFAEAAQKKVTQIRKLFLDDKWANYFEEDVDVLREKIITAYINSNKTLQQLKLELQE</sequence>
<proteinExistence type="predicted"/>
<name>A0A917MB96_9FLAO</name>
<dbReference type="Proteomes" id="UP000633278">
    <property type="component" value="Unassembled WGS sequence"/>
</dbReference>
<reference evidence="1" key="2">
    <citation type="submission" date="2020-09" db="EMBL/GenBank/DDBJ databases">
        <authorList>
            <person name="Sun Q."/>
            <person name="Zhou Y."/>
        </authorList>
    </citation>
    <scope>NUCLEOTIDE SEQUENCE</scope>
    <source>
        <strain evidence="1">CGMCC 1.15763</strain>
    </source>
</reference>
<organism evidence="1 2">
    <name type="scientific">Polaribacter pacificus</name>
    <dbReference type="NCBI Taxonomy" id="1775173"/>
    <lineage>
        <taxon>Bacteria</taxon>
        <taxon>Pseudomonadati</taxon>
        <taxon>Bacteroidota</taxon>
        <taxon>Flavobacteriia</taxon>
        <taxon>Flavobacteriales</taxon>
        <taxon>Flavobacteriaceae</taxon>
    </lineage>
</organism>
<keyword evidence="2" id="KW-1185">Reference proteome</keyword>
<dbReference type="EMBL" id="BMJW01000001">
    <property type="protein sequence ID" value="GGG89102.1"/>
    <property type="molecule type" value="Genomic_DNA"/>
</dbReference>
<evidence type="ECO:0000313" key="1">
    <source>
        <dbReference type="EMBL" id="GGG89102.1"/>
    </source>
</evidence>
<dbReference type="AlphaFoldDB" id="A0A917MB96"/>
<accession>A0A917MB96</accession>
<comment type="caution">
    <text evidence="1">The sequence shown here is derived from an EMBL/GenBank/DDBJ whole genome shotgun (WGS) entry which is preliminary data.</text>
</comment>
<protein>
    <submittedName>
        <fullName evidence="1">Uncharacterized protein</fullName>
    </submittedName>
</protein>
<evidence type="ECO:0000313" key="2">
    <source>
        <dbReference type="Proteomes" id="UP000633278"/>
    </source>
</evidence>
<gene>
    <name evidence="1" type="ORF">GCM10011416_01890</name>
</gene>
<reference evidence="1" key="1">
    <citation type="journal article" date="2014" name="Int. J. Syst. Evol. Microbiol.">
        <title>Complete genome sequence of Corynebacterium casei LMG S-19264T (=DSM 44701T), isolated from a smear-ripened cheese.</title>
        <authorList>
            <consortium name="US DOE Joint Genome Institute (JGI-PGF)"/>
            <person name="Walter F."/>
            <person name="Albersmeier A."/>
            <person name="Kalinowski J."/>
            <person name="Ruckert C."/>
        </authorList>
    </citation>
    <scope>NUCLEOTIDE SEQUENCE</scope>
    <source>
        <strain evidence="1">CGMCC 1.15763</strain>
    </source>
</reference>
<dbReference type="RefSeq" id="WP_188597400.1">
    <property type="nucleotide sequence ID" value="NZ_BMJW01000001.1"/>
</dbReference>